<accession>A0A9X1U143</accession>
<dbReference type="PROSITE" id="PS00163">
    <property type="entry name" value="FUMARATE_LYASES"/>
    <property type="match status" value="1"/>
</dbReference>
<dbReference type="InterPro" id="IPR000362">
    <property type="entry name" value="Fumarate_lyase_fam"/>
</dbReference>
<gene>
    <name evidence="4" type="ORF">L1O03_09970</name>
</gene>
<dbReference type="PRINTS" id="PR00149">
    <property type="entry name" value="FUMRATELYASE"/>
</dbReference>
<evidence type="ECO:0000256" key="2">
    <source>
        <dbReference type="ARBA" id="ARBA00034772"/>
    </source>
</evidence>
<feature type="domain" description="Fumarate lyase N-terminal" evidence="3">
    <location>
        <begin position="32"/>
        <end position="292"/>
    </location>
</feature>
<dbReference type="PANTHER" id="PTHR43172:SF2">
    <property type="entry name" value="ADENYLOSUCCINATE LYASE C-TERMINAL DOMAIN-CONTAINING PROTEIN"/>
    <property type="match status" value="1"/>
</dbReference>
<dbReference type="InterPro" id="IPR022761">
    <property type="entry name" value="Fumarate_lyase_N"/>
</dbReference>
<dbReference type="RefSeq" id="WP_236119626.1">
    <property type="nucleotide sequence ID" value="NZ_JAKGSI010000005.1"/>
</dbReference>
<dbReference type="InterPro" id="IPR008948">
    <property type="entry name" value="L-Aspartase-like"/>
</dbReference>
<dbReference type="PANTHER" id="PTHR43172">
    <property type="entry name" value="ADENYLOSUCCINATE LYASE"/>
    <property type="match status" value="1"/>
</dbReference>
<organism evidence="4 5">
    <name type="scientific">Corynebacterium uropygiale</name>
    <dbReference type="NCBI Taxonomy" id="1775911"/>
    <lineage>
        <taxon>Bacteria</taxon>
        <taxon>Bacillati</taxon>
        <taxon>Actinomycetota</taxon>
        <taxon>Actinomycetes</taxon>
        <taxon>Mycobacteriales</taxon>
        <taxon>Corynebacteriaceae</taxon>
        <taxon>Corynebacterium</taxon>
    </lineage>
</organism>
<dbReference type="Proteomes" id="UP001139336">
    <property type="component" value="Unassembled WGS sequence"/>
</dbReference>
<comment type="similarity">
    <text evidence="2">Belongs to the class-II fumarase/aspartase family.</text>
</comment>
<evidence type="ECO:0000313" key="4">
    <source>
        <dbReference type="EMBL" id="MCF4007489.1"/>
    </source>
</evidence>
<keyword evidence="5" id="KW-1185">Reference proteome</keyword>
<dbReference type="Gene3D" id="1.20.200.10">
    <property type="entry name" value="Fumarase/aspartase (Central domain)"/>
    <property type="match status" value="1"/>
</dbReference>
<dbReference type="PRINTS" id="PR00145">
    <property type="entry name" value="ARGSUCLYASE"/>
</dbReference>
<dbReference type="SUPFAM" id="SSF48557">
    <property type="entry name" value="L-aspartase-like"/>
    <property type="match status" value="1"/>
</dbReference>
<protein>
    <submittedName>
        <fullName evidence="4">3-carboxy-cis,cis-muconate cycloisomerase</fullName>
    </submittedName>
</protein>
<reference evidence="4" key="1">
    <citation type="submission" date="2022-01" db="EMBL/GenBank/DDBJ databases">
        <title>Corynebacterium sp. nov isolated from isolated from the feces of the greater white-fronted geese (Anser albifrons) at Poyang Lake, PR China.</title>
        <authorList>
            <person name="Liu Q."/>
        </authorList>
    </citation>
    <scope>NUCLEOTIDE SEQUENCE</scope>
    <source>
        <strain evidence="4">JCM 32435</strain>
    </source>
</reference>
<dbReference type="InterPro" id="IPR020557">
    <property type="entry name" value="Fumarate_lyase_CS"/>
</dbReference>
<evidence type="ECO:0000259" key="3">
    <source>
        <dbReference type="Pfam" id="PF00206"/>
    </source>
</evidence>
<evidence type="ECO:0000256" key="1">
    <source>
        <dbReference type="ARBA" id="ARBA00023239"/>
    </source>
</evidence>
<comment type="caution">
    <text evidence="4">The sequence shown here is derived from an EMBL/GenBank/DDBJ whole genome shotgun (WGS) entry which is preliminary data.</text>
</comment>
<sequence>MSRSLYADLAGGDTRVHEHLSDEAFLRGILRFEAALAEAAGSLGVVSAESARHAVEVIAGFELDCAEVSTAAAAGANPAIPLAKELKAAAGAESAGIHTGATSQDAIDSSLMLALSAASSRLCEDLLHPTLELLRALAEEHRETPMMGRTLGQQATPTTFGLCAALWWQQLHAAEAEIAALRFPVQYAGATGTLAAVYPHGIELHAELARRLGLASSPLVWHTDRSAILRIGAAYAQVAGAVAKIATDIIRLCATEVAELSEPSPGGSSAMPHKANPAASVAARGYALRAPGLLSTLALTLGGAHQRAEGEWHAEWQTLRELAACTASALARCHAALDGLVVHAEQMATNRRTSPAGEQSTGHAADIVTVILGENS</sequence>
<dbReference type="GO" id="GO:0016829">
    <property type="term" value="F:lyase activity"/>
    <property type="evidence" value="ECO:0007669"/>
    <property type="project" value="UniProtKB-KW"/>
</dbReference>
<name>A0A9X1U143_9CORY</name>
<evidence type="ECO:0000313" key="5">
    <source>
        <dbReference type="Proteomes" id="UP001139336"/>
    </source>
</evidence>
<proteinExistence type="inferred from homology"/>
<dbReference type="EMBL" id="JAKGSI010000005">
    <property type="protein sequence ID" value="MCF4007489.1"/>
    <property type="molecule type" value="Genomic_DNA"/>
</dbReference>
<dbReference type="Pfam" id="PF00206">
    <property type="entry name" value="Lyase_1"/>
    <property type="match status" value="1"/>
</dbReference>
<dbReference type="AlphaFoldDB" id="A0A9X1U143"/>
<keyword evidence="1" id="KW-0456">Lyase</keyword>